<comment type="caution">
    <text evidence="1">The sequence shown here is derived from an EMBL/GenBank/DDBJ whole genome shotgun (WGS) entry which is preliminary data.</text>
</comment>
<sequence length="509" mass="58862">RTCNHSYSPWSELFPDGRVRLTDHCPREAECLARAVLLRSEYQTKLGKWHEIGEKFIFENDIVEVECKINEVRAYHFLHSQIWRQESMNHDCRAKRTIPKVARKPPSVHIIMLDSIGAAHGRRLFNRIHRYLKREFGAVEMLHMNKIGENSRPNAMGFLLGKLTSDIQRDMYGMPSIPAEWNYTQYCHTFLDDKGFILSLFEKNGYATMMAEDWDEGVFNFPRCKGFEKQPTTHYMRPFQIRVKHGGKTLDSHMGQANCFEQHLFLNDYHEKFMNAYTDTPIAALTWASHLGHDSPTKPFHADIQYEKFFERNKKELDDSFVFFMGDHGLRFGWLAQDPAGQRDINNPMLMISVPRFLRDDNALMANLQHNSGQLLTHFDTHATFVDIVETFSRKDPTNFSQTTLKPDLKGSSLLRPFPDEPRSCKTLPIPPQYCICETTKEQLNVTDQHLAIGRAVAAFLNNLLAKHKYADVCAELQLDELMTLIRIEGAAEVYEVTVRLRPGGGIFR</sequence>
<feature type="non-terminal residue" evidence="1">
    <location>
        <position position="509"/>
    </location>
</feature>
<accession>A0AAV5T7U2</accession>
<reference evidence="1" key="1">
    <citation type="submission" date="2023-10" db="EMBL/GenBank/DDBJ databases">
        <title>Genome assembly of Pristionchus species.</title>
        <authorList>
            <person name="Yoshida K."/>
            <person name="Sommer R.J."/>
        </authorList>
    </citation>
    <scope>NUCLEOTIDE SEQUENCE</scope>
    <source>
        <strain evidence="1">RS0144</strain>
    </source>
</reference>
<dbReference type="PANTHER" id="PTHR10974:SF75">
    <property type="entry name" value="SULFATASE DOMAIN-CONTAINING PROTEIN"/>
    <property type="match status" value="1"/>
</dbReference>
<dbReference type="Gene3D" id="3.40.720.10">
    <property type="entry name" value="Alkaline Phosphatase, subunit A"/>
    <property type="match status" value="1"/>
</dbReference>
<evidence type="ECO:0000313" key="1">
    <source>
        <dbReference type="EMBL" id="GMS91384.1"/>
    </source>
</evidence>
<evidence type="ECO:0000313" key="2">
    <source>
        <dbReference type="Proteomes" id="UP001432027"/>
    </source>
</evidence>
<dbReference type="Proteomes" id="UP001432027">
    <property type="component" value="Unassembled WGS sequence"/>
</dbReference>
<dbReference type="Pfam" id="PF02995">
    <property type="entry name" value="DUF229"/>
    <property type="match status" value="1"/>
</dbReference>
<dbReference type="EMBL" id="BTSX01000003">
    <property type="protein sequence ID" value="GMS91384.1"/>
    <property type="molecule type" value="Genomic_DNA"/>
</dbReference>
<keyword evidence="2" id="KW-1185">Reference proteome</keyword>
<dbReference type="AlphaFoldDB" id="A0AAV5T7U2"/>
<feature type="non-terminal residue" evidence="1">
    <location>
        <position position="1"/>
    </location>
</feature>
<dbReference type="InterPro" id="IPR004245">
    <property type="entry name" value="DUF229"/>
</dbReference>
<name>A0AAV5T7U2_9BILA</name>
<evidence type="ECO:0008006" key="3">
    <source>
        <dbReference type="Google" id="ProtNLM"/>
    </source>
</evidence>
<organism evidence="1 2">
    <name type="scientific">Pristionchus entomophagus</name>
    <dbReference type="NCBI Taxonomy" id="358040"/>
    <lineage>
        <taxon>Eukaryota</taxon>
        <taxon>Metazoa</taxon>
        <taxon>Ecdysozoa</taxon>
        <taxon>Nematoda</taxon>
        <taxon>Chromadorea</taxon>
        <taxon>Rhabditida</taxon>
        <taxon>Rhabditina</taxon>
        <taxon>Diplogasteromorpha</taxon>
        <taxon>Diplogasteroidea</taxon>
        <taxon>Neodiplogasteridae</taxon>
        <taxon>Pristionchus</taxon>
    </lineage>
</organism>
<protein>
    <recommendedName>
        <fullName evidence="3">Sulfatase N-terminal domain-containing protein</fullName>
    </recommendedName>
</protein>
<dbReference type="SUPFAM" id="SSF53649">
    <property type="entry name" value="Alkaline phosphatase-like"/>
    <property type="match status" value="1"/>
</dbReference>
<dbReference type="GO" id="GO:0005615">
    <property type="term" value="C:extracellular space"/>
    <property type="evidence" value="ECO:0007669"/>
    <property type="project" value="TreeGrafter"/>
</dbReference>
<dbReference type="PANTHER" id="PTHR10974">
    <property type="entry name" value="FI08016P-RELATED"/>
    <property type="match status" value="1"/>
</dbReference>
<dbReference type="InterPro" id="IPR017850">
    <property type="entry name" value="Alkaline_phosphatase_core_sf"/>
</dbReference>
<gene>
    <name evidence="1" type="ORF">PENTCL1PPCAC_13559</name>
</gene>
<dbReference type="CDD" id="cd16021">
    <property type="entry name" value="ALP_like"/>
    <property type="match status" value="1"/>
</dbReference>
<proteinExistence type="predicted"/>